<feature type="active site" description="Proton acceptor" evidence="9">
    <location>
        <position position="10"/>
    </location>
</feature>
<dbReference type="Gene3D" id="3.20.20.70">
    <property type="entry name" value="Aldolase class I"/>
    <property type="match status" value="1"/>
</dbReference>
<dbReference type="GO" id="GO:0000105">
    <property type="term" value="P:L-histidine biosynthetic process"/>
    <property type="evidence" value="ECO:0007669"/>
    <property type="project" value="UniProtKB-UniRule"/>
</dbReference>
<dbReference type="GeneID" id="74430921"/>
<evidence type="ECO:0000256" key="10">
    <source>
        <dbReference type="RuleBase" id="RU003657"/>
    </source>
</evidence>
<dbReference type="AlphaFoldDB" id="A0A0A8GYX1"/>
<evidence type="ECO:0000256" key="4">
    <source>
        <dbReference type="ARBA" id="ARBA00009667"/>
    </source>
</evidence>
<keyword evidence="7 9" id="KW-0368">Histidine biosynthesis</keyword>
<dbReference type="GO" id="GO:0005737">
    <property type="term" value="C:cytoplasm"/>
    <property type="evidence" value="ECO:0007669"/>
    <property type="project" value="UniProtKB-SubCell"/>
</dbReference>
<proteinExistence type="inferred from homology"/>
<dbReference type="HAMAP" id="MF_01014">
    <property type="entry name" value="HisA"/>
    <property type="match status" value="1"/>
</dbReference>
<evidence type="ECO:0000256" key="9">
    <source>
        <dbReference type="HAMAP-Rule" id="MF_01014"/>
    </source>
</evidence>
<dbReference type="CDD" id="cd04732">
    <property type="entry name" value="HisA"/>
    <property type="match status" value="1"/>
</dbReference>
<dbReference type="InterPro" id="IPR006063">
    <property type="entry name" value="HisA_bact_arch"/>
</dbReference>
<evidence type="ECO:0000313" key="12">
    <source>
        <dbReference type="EMBL" id="AJC87108.1"/>
    </source>
</evidence>
<accession>A0A0A8GYX1</accession>
<feature type="active site" description="Proton donor" evidence="9">
    <location>
        <position position="132"/>
    </location>
</feature>
<evidence type="ECO:0000313" key="13">
    <source>
        <dbReference type="Proteomes" id="UP000031163"/>
    </source>
</evidence>
<keyword evidence="8 9" id="KW-0413">Isomerase</keyword>
<dbReference type="EMBL" id="CP007770">
    <property type="protein sequence ID" value="AJC87108.1"/>
    <property type="molecule type" value="Genomic_DNA"/>
</dbReference>
<sequence length="244" mass="27193">MQTQIIPALDLINGKVVRLYKGDYAKKQEYSYDPLAKFKEYEAQGALWLHLVDLDGAKDPSKRQLKLIEKLALNVKVNLQIGGGIRTKDEIKALFDCGIKRVVIGSLAVKDKKFTQELLEYFGIENIVLALDSLSVNNEFFVSTDAWSKRSNESLFELLKFYKNLKHLLCTDISKDGTMSGANIALYKSLKEKFPHLSVQASGGVASLQDFKNLNGVVSGIIVGKALLDNEFSIKEAKECLQNA</sequence>
<name>A0A0A8GYX1_9BACT</name>
<organism evidence="12 13">
    <name type="scientific">Campylobacter insulaenigrae NCTC 12927</name>
    <dbReference type="NCBI Taxonomy" id="1031564"/>
    <lineage>
        <taxon>Bacteria</taxon>
        <taxon>Pseudomonadati</taxon>
        <taxon>Campylobacterota</taxon>
        <taxon>Epsilonproteobacteria</taxon>
        <taxon>Campylobacterales</taxon>
        <taxon>Campylobacteraceae</taxon>
        <taxon>Campylobacter</taxon>
    </lineage>
</organism>
<dbReference type="RefSeq" id="WP_039648927.1">
    <property type="nucleotide sequence ID" value="NZ_CP007770.1"/>
</dbReference>
<evidence type="ECO:0000256" key="2">
    <source>
        <dbReference type="ARBA" id="ARBA00004496"/>
    </source>
</evidence>
<dbReference type="FunFam" id="3.20.20.70:FF:000009">
    <property type="entry name" value="1-(5-phosphoribosyl)-5-[(5-phosphoribosylamino)methylideneamino] imidazole-4-carboxamide isomerase"/>
    <property type="match status" value="1"/>
</dbReference>
<evidence type="ECO:0000256" key="11">
    <source>
        <dbReference type="RuleBase" id="RU003658"/>
    </source>
</evidence>
<evidence type="ECO:0000256" key="3">
    <source>
        <dbReference type="ARBA" id="ARBA00005133"/>
    </source>
</evidence>
<keyword evidence="5 9" id="KW-0963">Cytoplasm</keyword>
<dbReference type="GO" id="GO:0003949">
    <property type="term" value="F:1-(5-phosphoribosyl)-5-[(5-phosphoribosylamino)methylideneamino]imidazole-4-carboxamide isomerase activity"/>
    <property type="evidence" value="ECO:0007669"/>
    <property type="project" value="UniProtKB-UniRule"/>
</dbReference>
<dbReference type="HOGENOM" id="CLU_048577_1_2_7"/>
<evidence type="ECO:0000256" key="8">
    <source>
        <dbReference type="ARBA" id="ARBA00023235"/>
    </source>
</evidence>
<evidence type="ECO:0000256" key="6">
    <source>
        <dbReference type="ARBA" id="ARBA00022605"/>
    </source>
</evidence>
<evidence type="ECO:0000256" key="5">
    <source>
        <dbReference type="ARBA" id="ARBA00022490"/>
    </source>
</evidence>
<dbReference type="Proteomes" id="UP000031163">
    <property type="component" value="Chromosome"/>
</dbReference>
<protein>
    <recommendedName>
        <fullName evidence="9 11">1-(5-phosphoribosyl)-5-[(5-phosphoribosylamino)methylideneamino] imidazole-4-carboxamide isomerase</fullName>
        <ecNumber evidence="9 11">5.3.1.16</ecNumber>
    </recommendedName>
    <alternativeName>
        <fullName evidence="9">Phosphoribosylformimino-5-aminoimidazole carboxamide ribotide isomerase</fullName>
    </alternativeName>
</protein>
<dbReference type="InterPro" id="IPR023016">
    <property type="entry name" value="HisA/PriA"/>
</dbReference>
<dbReference type="GO" id="GO:0000162">
    <property type="term" value="P:L-tryptophan biosynthetic process"/>
    <property type="evidence" value="ECO:0007669"/>
    <property type="project" value="TreeGrafter"/>
</dbReference>
<dbReference type="InterPro" id="IPR006062">
    <property type="entry name" value="His_biosynth"/>
</dbReference>
<dbReference type="InterPro" id="IPR013785">
    <property type="entry name" value="Aldolase_TIM"/>
</dbReference>
<dbReference type="SUPFAM" id="SSF51366">
    <property type="entry name" value="Ribulose-phoshate binding barrel"/>
    <property type="match status" value="1"/>
</dbReference>
<dbReference type="PANTHER" id="PTHR43090:SF2">
    <property type="entry name" value="1-(5-PHOSPHORIBOSYL)-5-[(5-PHOSPHORIBOSYLAMINO)METHYLIDENEAMINO] IMIDAZOLE-4-CARBOXAMIDE ISOMERASE"/>
    <property type="match status" value="1"/>
</dbReference>
<dbReference type="EC" id="5.3.1.16" evidence="9 11"/>
<dbReference type="NCBIfam" id="TIGR00007">
    <property type="entry name" value="1-(5-phosphoribosyl)-5-[(5-phosphoribosylamino)methylideneamino]imidazole-4-carboxamide isomerase"/>
    <property type="match status" value="1"/>
</dbReference>
<evidence type="ECO:0000256" key="1">
    <source>
        <dbReference type="ARBA" id="ARBA00000901"/>
    </source>
</evidence>
<dbReference type="UniPathway" id="UPA00031">
    <property type="reaction ID" value="UER00009"/>
</dbReference>
<dbReference type="PANTHER" id="PTHR43090">
    <property type="entry name" value="1-(5-PHOSPHORIBOSYL)-5-[(5-PHOSPHORIBOSYLAMINO)METHYLIDENEAMINO] IMIDAZOLE-4-CARBOXAMIDE ISOMERASE"/>
    <property type="match status" value="1"/>
</dbReference>
<comment type="similarity">
    <text evidence="4 9 10">Belongs to the HisA/HisF family.</text>
</comment>
<comment type="catalytic activity">
    <reaction evidence="1 9 11">
        <text>1-(5-phospho-beta-D-ribosyl)-5-[(5-phospho-beta-D-ribosylamino)methylideneamino]imidazole-4-carboxamide = 5-[(5-phospho-1-deoxy-D-ribulos-1-ylimino)methylamino]-1-(5-phospho-beta-D-ribosyl)imidazole-4-carboxamide</text>
        <dbReference type="Rhea" id="RHEA:15469"/>
        <dbReference type="ChEBI" id="CHEBI:58435"/>
        <dbReference type="ChEBI" id="CHEBI:58525"/>
        <dbReference type="EC" id="5.3.1.16"/>
    </reaction>
</comment>
<evidence type="ECO:0000256" key="7">
    <source>
        <dbReference type="ARBA" id="ARBA00023102"/>
    </source>
</evidence>
<comment type="subcellular location">
    <subcellularLocation>
        <location evidence="2 9 11">Cytoplasm</location>
    </subcellularLocation>
</comment>
<dbReference type="Pfam" id="PF00977">
    <property type="entry name" value="His_biosynth"/>
    <property type="match status" value="1"/>
</dbReference>
<dbReference type="KEGG" id="cis:CINS_0100"/>
<dbReference type="InterPro" id="IPR011060">
    <property type="entry name" value="RibuloseP-bd_barrel"/>
</dbReference>
<gene>
    <name evidence="9 12" type="primary">hisA</name>
    <name evidence="12" type="ORF">CINS_0100</name>
</gene>
<dbReference type="InterPro" id="IPR044524">
    <property type="entry name" value="Isoase_HisA-like"/>
</dbReference>
<dbReference type="STRING" id="1031564.CINS_0100"/>
<comment type="pathway">
    <text evidence="3 9 11">Amino-acid biosynthesis; L-histidine biosynthesis; L-histidine from 5-phospho-alpha-D-ribose 1-diphosphate: step 4/9.</text>
</comment>
<keyword evidence="6 9" id="KW-0028">Amino-acid biosynthesis</keyword>
<reference evidence="12 13" key="1">
    <citation type="journal article" date="2014" name="Genome Biol. Evol.">
        <title>Comparative Genomics of the Campylobacter lari Group.</title>
        <authorList>
            <person name="Miller W.G."/>
            <person name="Yee E."/>
            <person name="Chapman M.H."/>
            <person name="Smith T.P."/>
            <person name="Bono J.L."/>
            <person name="Huynh S."/>
            <person name="Parker C.T."/>
            <person name="Vandamme P."/>
            <person name="Luong K."/>
            <person name="Korlach J."/>
        </authorList>
    </citation>
    <scope>NUCLEOTIDE SEQUENCE [LARGE SCALE GENOMIC DNA]</scope>
    <source>
        <strain evidence="12 13">NCTC 12927</strain>
    </source>
</reference>